<dbReference type="OrthoDB" id="9797014at2"/>
<dbReference type="InterPro" id="IPR051807">
    <property type="entry name" value="Sec-metab_biosynth-assoc"/>
</dbReference>
<evidence type="ECO:0000313" key="4">
    <source>
        <dbReference type="Proteomes" id="UP000265964"/>
    </source>
</evidence>
<accession>A0A3A1YDV7</accession>
<dbReference type="InterPro" id="IPR005545">
    <property type="entry name" value="YCII"/>
</dbReference>
<dbReference type="Proteomes" id="UP000265964">
    <property type="component" value="Unassembled WGS sequence"/>
</dbReference>
<comment type="similarity">
    <text evidence="1">Belongs to the YciI family.</text>
</comment>
<evidence type="ECO:0000313" key="3">
    <source>
        <dbReference type="EMBL" id="RIY34364.1"/>
    </source>
</evidence>
<gene>
    <name evidence="3" type="ORF">CKF59_05540</name>
</gene>
<proteinExistence type="inferred from homology"/>
<keyword evidence="4" id="KW-1185">Reference proteome</keyword>
<reference evidence="3 4" key="1">
    <citation type="submission" date="2017-08" db="EMBL/GenBank/DDBJ databases">
        <title>Reclassification of Bisgaard taxon 37 and 44.</title>
        <authorList>
            <person name="Christensen H."/>
        </authorList>
    </citation>
    <scope>NUCLEOTIDE SEQUENCE [LARGE SCALE GENOMIC DNA]</scope>
    <source>
        <strain evidence="3 4">EEAB3T1</strain>
    </source>
</reference>
<dbReference type="NCBIfam" id="NF008473">
    <property type="entry name" value="PRK11370.1"/>
    <property type="match status" value="1"/>
</dbReference>
<protein>
    <recommendedName>
        <fullName evidence="2">YCII-related domain-containing protein</fullName>
    </recommendedName>
</protein>
<organism evidence="3 4">
    <name type="scientific">Psittacicella gerlachiana</name>
    <dbReference type="NCBI Taxonomy" id="2028574"/>
    <lineage>
        <taxon>Bacteria</taxon>
        <taxon>Pseudomonadati</taxon>
        <taxon>Pseudomonadota</taxon>
        <taxon>Gammaproteobacteria</taxon>
        <taxon>Pasteurellales</taxon>
        <taxon>Psittacicellaceae</taxon>
        <taxon>Psittacicella</taxon>
    </lineage>
</organism>
<dbReference type="PANTHER" id="PTHR33606">
    <property type="entry name" value="PROTEIN YCII"/>
    <property type="match status" value="1"/>
</dbReference>
<comment type="caution">
    <text evidence="3">The sequence shown here is derived from an EMBL/GenBank/DDBJ whole genome shotgun (WGS) entry which is preliminary data.</text>
</comment>
<dbReference type="SUPFAM" id="SSF54909">
    <property type="entry name" value="Dimeric alpha+beta barrel"/>
    <property type="match status" value="1"/>
</dbReference>
<dbReference type="Gene3D" id="3.30.70.1060">
    <property type="entry name" value="Dimeric alpha+beta barrel"/>
    <property type="match status" value="1"/>
</dbReference>
<dbReference type="InterPro" id="IPR011008">
    <property type="entry name" value="Dimeric_a/b-barrel"/>
</dbReference>
<evidence type="ECO:0000259" key="2">
    <source>
        <dbReference type="Pfam" id="PF03795"/>
    </source>
</evidence>
<dbReference type="RefSeq" id="WP_119534968.1">
    <property type="nucleotide sequence ID" value="NZ_NRJF01000165.1"/>
</dbReference>
<sequence length="102" mass="11423">MTLKYYVIFSTDHENVLEKRLAARPAHLARLEELKNQGRLLVAGPNPKTDADPKTTGFAGSTVIAQFASLEQAQAWADQDPYLEAGVYQKVEVRPYTVVFEK</sequence>
<dbReference type="AlphaFoldDB" id="A0A3A1YDV7"/>
<name>A0A3A1YDV7_9GAMM</name>
<dbReference type="EMBL" id="NRJF01000165">
    <property type="protein sequence ID" value="RIY34364.1"/>
    <property type="molecule type" value="Genomic_DNA"/>
</dbReference>
<feature type="domain" description="YCII-related" evidence="2">
    <location>
        <begin position="5"/>
        <end position="96"/>
    </location>
</feature>
<dbReference type="Pfam" id="PF03795">
    <property type="entry name" value="YCII"/>
    <property type="match status" value="1"/>
</dbReference>
<evidence type="ECO:0000256" key="1">
    <source>
        <dbReference type="ARBA" id="ARBA00007689"/>
    </source>
</evidence>
<dbReference type="PANTHER" id="PTHR33606:SF3">
    <property type="entry name" value="PROTEIN YCII"/>
    <property type="match status" value="1"/>
</dbReference>